<sequence>MNKALQSSIIMNLPNEEVEIFAGTLTISGQESIGRIYHQWLPFDQTKFTIENFAGKIIDLLNAEVEVTFSDVIKAKFRIQSIKEGDSTLVTGILVSSLFIMSPSQPNEKIKYVDFILLNFRPYFGKVFEVKPNYFITGELTLFSKECNISIQNRFEHNKTKKLLTENGGFLASHNGRLVFKSPIEESKINFYTKRLSAFLAFLNGRRCGPRFLEGYSTSDELIIKDMTPYFIDQYKYVQSWLPFKFEDNLFNLWDSFLKLTADEKDFERTELIIHWYLEALNNSGFVNGSIILLQNSFEVLYSWLAVEQGIVERIGKNDIEKNWASNKIRSVFMHYGIPTSFPPLYKKVFESFDENKSEDFAYVFPMVRNSFVHYSEQNHNKIEKLHGNHWPLLNCGIFYLELLILKVMRYNGLIRSRVLEPGYPGERQVSILDPLNEI</sequence>
<accession>A0ABY1P9J7</accession>
<feature type="domain" description="YopA central" evidence="1">
    <location>
        <begin position="106"/>
        <end position="238"/>
    </location>
</feature>
<organism evidence="2 3">
    <name type="scientific">Algoriphagus winogradskyi</name>
    <dbReference type="NCBI Taxonomy" id="237017"/>
    <lineage>
        <taxon>Bacteria</taxon>
        <taxon>Pseudomonadati</taxon>
        <taxon>Bacteroidota</taxon>
        <taxon>Cytophagia</taxon>
        <taxon>Cytophagales</taxon>
        <taxon>Cyclobacteriaceae</taxon>
        <taxon>Algoriphagus</taxon>
    </lineage>
</organism>
<reference evidence="2 3" key="1">
    <citation type="submission" date="2017-05" db="EMBL/GenBank/DDBJ databases">
        <authorList>
            <person name="Varghese N."/>
            <person name="Submissions S."/>
        </authorList>
    </citation>
    <scope>NUCLEOTIDE SEQUENCE [LARGE SCALE GENOMIC DNA]</scope>
    <source>
        <strain evidence="2 3">DSM 15360</strain>
    </source>
</reference>
<protein>
    <recommendedName>
        <fullName evidence="1">YopA central domain-containing protein</fullName>
    </recommendedName>
</protein>
<dbReference type="EMBL" id="FXUA01000005">
    <property type="protein sequence ID" value="SMP28179.1"/>
    <property type="molecule type" value="Genomic_DNA"/>
</dbReference>
<name>A0ABY1P9J7_9BACT</name>
<evidence type="ECO:0000313" key="3">
    <source>
        <dbReference type="Proteomes" id="UP001157915"/>
    </source>
</evidence>
<dbReference type="Pfam" id="PF26308">
    <property type="entry name" value="YopA_M"/>
    <property type="match status" value="1"/>
</dbReference>
<comment type="caution">
    <text evidence="2">The sequence shown here is derived from an EMBL/GenBank/DDBJ whole genome shotgun (WGS) entry which is preliminary data.</text>
</comment>
<dbReference type="Proteomes" id="UP001157915">
    <property type="component" value="Unassembled WGS sequence"/>
</dbReference>
<evidence type="ECO:0000259" key="1">
    <source>
        <dbReference type="Pfam" id="PF26308"/>
    </source>
</evidence>
<evidence type="ECO:0000313" key="2">
    <source>
        <dbReference type="EMBL" id="SMP28179.1"/>
    </source>
</evidence>
<gene>
    <name evidence="2" type="ORF">SAMN06265367_105272</name>
</gene>
<dbReference type="InterPro" id="IPR058684">
    <property type="entry name" value="YopA_M"/>
</dbReference>
<dbReference type="RefSeq" id="WP_283413726.1">
    <property type="nucleotide sequence ID" value="NZ_FXUA01000005.1"/>
</dbReference>
<keyword evidence="3" id="KW-1185">Reference proteome</keyword>
<proteinExistence type="predicted"/>